<feature type="transmembrane region" description="Helical" evidence="1">
    <location>
        <begin position="60"/>
        <end position="81"/>
    </location>
</feature>
<keyword evidence="4" id="KW-1185">Reference proteome</keyword>
<dbReference type="PANTHER" id="PTHR34473">
    <property type="entry name" value="UPF0699 TRANSMEMBRANE PROTEIN YDBS"/>
    <property type="match status" value="1"/>
</dbReference>
<keyword evidence="1" id="KW-0472">Membrane</keyword>
<accession>A0A3N1DA37</accession>
<proteinExistence type="predicted"/>
<evidence type="ECO:0000313" key="3">
    <source>
        <dbReference type="EMBL" id="ROO90369.1"/>
    </source>
</evidence>
<name>A0A3N1DA37_9ACTN</name>
<protein>
    <recommendedName>
        <fullName evidence="2">YdbS-like PH domain-containing protein</fullName>
    </recommendedName>
</protein>
<organism evidence="3 4">
    <name type="scientific">Actinocorallia herbida</name>
    <dbReference type="NCBI Taxonomy" id="58109"/>
    <lineage>
        <taxon>Bacteria</taxon>
        <taxon>Bacillati</taxon>
        <taxon>Actinomycetota</taxon>
        <taxon>Actinomycetes</taxon>
        <taxon>Streptosporangiales</taxon>
        <taxon>Thermomonosporaceae</taxon>
        <taxon>Actinocorallia</taxon>
    </lineage>
</organism>
<evidence type="ECO:0000313" key="4">
    <source>
        <dbReference type="Proteomes" id="UP000272400"/>
    </source>
</evidence>
<dbReference type="EMBL" id="RJKE01000001">
    <property type="protein sequence ID" value="ROO90369.1"/>
    <property type="molecule type" value="Genomic_DNA"/>
</dbReference>
<dbReference type="PANTHER" id="PTHR34473:SF3">
    <property type="entry name" value="TRANSMEMBRANE PROTEIN-RELATED"/>
    <property type="match status" value="1"/>
</dbReference>
<sequence>MMPPEPYRQRSREEAFGPPQGAQWWRLSPRYRWHRRLSALAVVVLGGPLGALVVSRSAGAAGVLLWTAAVLIGFVLAWVAAEQEFQAWGFLERADDLVVTSGVFGRRVVIVPYGRMQFVDVTSGPLEQVLGLATVRLHTAAATTDARIPGLPTAVADQLRDRLARRGDEGSGL</sequence>
<keyword evidence="1" id="KW-0812">Transmembrane</keyword>
<dbReference type="AlphaFoldDB" id="A0A3N1DA37"/>
<dbReference type="Proteomes" id="UP000272400">
    <property type="component" value="Unassembled WGS sequence"/>
</dbReference>
<feature type="domain" description="YdbS-like PH" evidence="2">
    <location>
        <begin position="86"/>
        <end position="163"/>
    </location>
</feature>
<comment type="caution">
    <text evidence="3">The sequence shown here is derived from an EMBL/GenBank/DDBJ whole genome shotgun (WGS) entry which is preliminary data.</text>
</comment>
<dbReference type="Pfam" id="PF03703">
    <property type="entry name" value="bPH_2"/>
    <property type="match status" value="1"/>
</dbReference>
<evidence type="ECO:0000259" key="2">
    <source>
        <dbReference type="Pfam" id="PF03703"/>
    </source>
</evidence>
<reference evidence="3 4" key="1">
    <citation type="submission" date="2018-11" db="EMBL/GenBank/DDBJ databases">
        <title>Sequencing the genomes of 1000 actinobacteria strains.</title>
        <authorList>
            <person name="Klenk H.-P."/>
        </authorList>
    </citation>
    <scope>NUCLEOTIDE SEQUENCE [LARGE SCALE GENOMIC DNA]</scope>
    <source>
        <strain evidence="3 4">DSM 44254</strain>
    </source>
</reference>
<keyword evidence="1" id="KW-1133">Transmembrane helix</keyword>
<evidence type="ECO:0000256" key="1">
    <source>
        <dbReference type="SAM" id="Phobius"/>
    </source>
</evidence>
<feature type="transmembrane region" description="Helical" evidence="1">
    <location>
        <begin position="37"/>
        <end position="54"/>
    </location>
</feature>
<gene>
    <name evidence="3" type="ORF">EDD29_8093</name>
</gene>
<dbReference type="InterPro" id="IPR005182">
    <property type="entry name" value="YdbS-like_PH"/>
</dbReference>